<dbReference type="PRINTS" id="PR01415">
    <property type="entry name" value="ANKYRIN"/>
</dbReference>
<evidence type="ECO:0000313" key="5">
    <source>
        <dbReference type="Proteomes" id="UP000745764"/>
    </source>
</evidence>
<proteinExistence type="predicted"/>
<feature type="repeat" description="ANK" evidence="3">
    <location>
        <begin position="421"/>
        <end position="453"/>
    </location>
</feature>
<protein>
    <recommendedName>
        <fullName evidence="6">Ankyrin</fullName>
    </recommendedName>
</protein>
<keyword evidence="5" id="KW-1185">Reference proteome</keyword>
<dbReference type="AlphaFoldDB" id="A0A9N8PVX3"/>
<dbReference type="Pfam" id="PF12796">
    <property type="entry name" value="Ank_2"/>
    <property type="match status" value="4"/>
</dbReference>
<accession>A0A9N8PVX3</accession>
<evidence type="ECO:0000256" key="1">
    <source>
        <dbReference type="ARBA" id="ARBA00022737"/>
    </source>
</evidence>
<evidence type="ECO:0008006" key="6">
    <source>
        <dbReference type="Google" id="ProtNLM"/>
    </source>
</evidence>
<gene>
    <name evidence="4" type="ORF">AWRI4620_LOCUS9280</name>
</gene>
<dbReference type="InterPro" id="IPR002110">
    <property type="entry name" value="Ankyrin_rpt"/>
</dbReference>
<dbReference type="PROSITE" id="PS50297">
    <property type="entry name" value="ANK_REP_REGION"/>
    <property type="match status" value="5"/>
</dbReference>
<dbReference type="PROSITE" id="PS50088">
    <property type="entry name" value="ANK_REPEAT"/>
    <property type="match status" value="5"/>
</dbReference>
<feature type="repeat" description="ANK" evidence="3">
    <location>
        <begin position="212"/>
        <end position="244"/>
    </location>
</feature>
<dbReference type="SUPFAM" id="SSF48403">
    <property type="entry name" value="Ankyrin repeat"/>
    <property type="match status" value="2"/>
</dbReference>
<feature type="repeat" description="ANK" evidence="3">
    <location>
        <begin position="324"/>
        <end position="356"/>
    </location>
</feature>
<dbReference type="OrthoDB" id="427518at2759"/>
<evidence type="ECO:0000256" key="2">
    <source>
        <dbReference type="ARBA" id="ARBA00023043"/>
    </source>
</evidence>
<comment type="caution">
    <text evidence="4">The sequence shown here is derived from an EMBL/GenBank/DDBJ whole genome shotgun (WGS) entry which is preliminary data.</text>
</comment>
<dbReference type="PANTHER" id="PTHR24173:SF74">
    <property type="entry name" value="ANKYRIN REPEAT DOMAIN-CONTAINING PROTEIN 16"/>
    <property type="match status" value="1"/>
</dbReference>
<dbReference type="InterPro" id="IPR036770">
    <property type="entry name" value="Ankyrin_rpt-contain_sf"/>
</dbReference>
<feature type="repeat" description="ANK" evidence="3">
    <location>
        <begin position="18"/>
        <end position="50"/>
    </location>
</feature>
<sequence>MDSFLLATVARLAFKYGHGFSSLQSASASGQFDLVRTLVEAGAEVNAVGYHGTAFALAVQNGHEDIVDFLLDRADVDLKRAVFLDGLDWTPLELAATKRQVAIVRKILSRGAIISDSALALAAAIPDNDDTVRLLVEAKAPDKRVMFGQTALHNAAVLGQETAVEMLLRYGACGDAPGPDTTNSIHFARAGVIKHAMLVRGVGIDVQADGDEYSTALQAAVHRGHYGVVQILLDYGASVNAPGPQGDALRVAAFSGSLPMVEMLLLSKNCTIKDESRIIAWRIAAKEGHFDVVERLLCYQIPLDIAGPDASATKGASNIPNSLNGVSPLRWACHINSTALARLLPANGADVNARDSSDLTPPQYCSAMGHADLVSTLLSHKADIEAPHHQGSALIRAIDKGHFSIVTDLLNHDANADEINSKETPLIVAATKGDVRIVTLLLDHGVTIDRSCSGGARCALYQSLANENEEITRLLLSRGADVSVAIKDARKANDYKVLEKLQALEPVDEKQEGWFSGWRDSAVVTMFDAVVTTGSSGW</sequence>
<evidence type="ECO:0000313" key="4">
    <source>
        <dbReference type="EMBL" id="CAD0115025.1"/>
    </source>
</evidence>
<keyword evidence="1" id="KW-0677">Repeat</keyword>
<dbReference type="Pfam" id="PF00023">
    <property type="entry name" value="Ank"/>
    <property type="match status" value="1"/>
</dbReference>
<evidence type="ECO:0000256" key="3">
    <source>
        <dbReference type="PROSITE-ProRule" id="PRU00023"/>
    </source>
</evidence>
<dbReference type="PANTHER" id="PTHR24173">
    <property type="entry name" value="ANKYRIN REPEAT CONTAINING"/>
    <property type="match status" value="1"/>
</dbReference>
<feature type="repeat" description="ANK" evidence="3">
    <location>
        <begin position="147"/>
        <end position="172"/>
    </location>
</feature>
<name>A0A9N8PVX3_9PEZI</name>
<keyword evidence="2 3" id="KW-0040">ANK repeat</keyword>
<dbReference type="SMART" id="SM00248">
    <property type="entry name" value="ANK"/>
    <property type="match status" value="11"/>
</dbReference>
<dbReference type="EMBL" id="CAINUL010000019">
    <property type="protein sequence ID" value="CAD0115025.1"/>
    <property type="molecule type" value="Genomic_DNA"/>
</dbReference>
<dbReference type="Gene3D" id="1.25.40.20">
    <property type="entry name" value="Ankyrin repeat-containing domain"/>
    <property type="match status" value="3"/>
</dbReference>
<organism evidence="4 5">
    <name type="scientific">Aureobasidium uvarum</name>
    <dbReference type="NCBI Taxonomy" id="2773716"/>
    <lineage>
        <taxon>Eukaryota</taxon>
        <taxon>Fungi</taxon>
        <taxon>Dikarya</taxon>
        <taxon>Ascomycota</taxon>
        <taxon>Pezizomycotina</taxon>
        <taxon>Dothideomycetes</taxon>
        <taxon>Dothideomycetidae</taxon>
        <taxon>Dothideales</taxon>
        <taxon>Saccotheciaceae</taxon>
        <taxon>Aureobasidium</taxon>
    </lineage>
</organism>
<reference evidence="4" key="1">
    <citation type="submission" date="2020-06" db="EMBL/GenBank/DDBJ databases">
        <authorList>
            <person name="Onetto C."/>
        </authorList>
    </citation>
    <scope>NUCLEOTIDE SEQUENCE</scope>
</reference>
<dbReference type="Proteomes" id="UP000745764">
    <property type="component" value="Unassembled WGS sequence"/>
</dbReference>